<reference evidence="2" key="1">
    <citation type="submission" date="2021-02" db="EMBL/GenBank/DDBJ databases">
        <authorList>
            <person name="Nowell W R."/>
        </authorList>
    </citation>
    <scope>NUCLEOTIDE SEQUENCE</scope>
</reference>
<organism evidence="2 3">
    <name type="scientific">Rotaria sordida</name>
    <dbReference type="NCBI Taxonomy" id="392033"/>
    <lineage>
        <taxon>Eukaryota</taxon>
        <taxon>Metazoa</taxon>
        <taxon>Spiralia</taxon>
        <taxon>Gnathifera</taxon>
        <taxon>Rotifera</taxon>
        <taxon>Eurotatoria</taxon>
        <taxon>Bdelloidea</taxon>
        <taxon>Philodinida</taxon>
        <taxon>Philodinidae</taxon>
        <taxon>Rotaria</taxon>
    </lineage>
</organism>
<protein>
    <recommendedName>
        <fullName evidence="1">DDE-1 domain-containing protein</fullName>
    </recommendedName>
</protein>
<comment type="caution">
    <text evidence="2">The sequence shown here is derived from an EMBL/GenBank/DDBJ whole genome shotgun (WGS) entry which is preliminary data.</text>
</comment>
<evidence type="ECO:0000259" key="1">
    <source>
        <dbReference type="Pfam" id="PF03184"/>
    </source>
</evidence>
<proteinExistence type="predicted"/>
<dbReference type="EMBL" id="CAJOBE010011839">
    <property type="protein sequence ID" value="CAF4139225.1"/>
    <property type="molecule type" value="Genomic_DNA"/>
</dbReference>
<dbReference type="InterPro" id="IPR004875">
    <property type="entry name" value="DDE_SF_endonuclease_dom"/>
</dbReference>
<feature type="domain" description="DDE-1" evidence="1">
    <location>
        <begin position="131"/>
        <end position="205"/>
    </location>
</feature>
<dbReference type="Gene3D" id="3.30.420.10">
    <property type="entry name" value="Ribonuclease H-like superfamily/Ribonuclease H"/>
    <property type="match status" value="1"/>
</dbReference>
<dbReference type="Proteomes" id="UP000663874">
    <property type="component" value="Unassembled WGS sequence"/>
</dbReference>
<accession>A0A819XQ49</accession>
<sequence length="234" mass="27194">MIRNSMFQVQTYGKEECGLEWKKSHEITTRDIDIEYWNNIAKFRRFLQRIGNNRLVFIDEMAIYSIMILHRTLVASEHEPLMIVEKPSAYAERYDFIGVINRSQAIVCMILSPTDRKNRHIEAINRLSVNNVYLICDKSRVHNKADMIQALKTGKCKSIIDVCYMPTASAKYISPLDSPIWHSIKERSRSQYRVTTANLPSLLSETFLSLSKREIKNAYRKCCIARGADVFYGK</sequence>
<evidence type="ECO:0000313" key="3">
    <source>
        <dbReference type="Proteomes" id="UP000663874"/>
    </source>
</evidence>
<dbReference type="Pfam" id="PF03184">
    <property type="entry name" value="DDE_1"/>
    <property type="match status" value="1"/>
</dbReference>
<name>A0A819XQ49_9BILA</name>
<evidence type="ECO:0000313" key="2">
    <source>
        <dbReference type="EMBL" id="CAF4139225.1"/>
    </source>
</evidence>
<gene>
    <name evidence="2" type="ORF">FNK824_LOCUS33107</name>
</gene>
<dbReference type="GO" id="GO:0003676">
    <property type="term" value="F:nucleic acid binding"/>
    <property type="evidence" value="ECO:0007669"/>
    <property type="project" value="InterPro"/>
</dbReference>
<dbReference type="InterPro" id="IPR036397">
    <property type="entry name" value="RNaseH_sf"/>
</dbReference>
<dbReference type="AlphaFoldDB" id="A0A819XQ49"/>